<gene>
    <name evidence="1" type="ORF">BDN72DRAFT_891283</name>
</gene>
<reference evidence="1 2" key="1">
    <citation type="journal article" date="2019" name="Nat. Ecol. Evol.">
        <title>Megaphylogeny resolves global patterns of mushroom evolution.</title>
        <authorList>
            <person name="Varga T."/>
            <person name="Krizsan K."/>
            <person name="Foldi C."/>
            <person name="Dima B."/>
            <person name="Sanchez-Garcia M."/>
            <person name="Sanchez-Ramirez S."/>
            <person name="Szollosi G.J."/>
            <person name="Szarkandi J.G."/>
            <person name="Papp V."/>
            <person name="Albert L."/>
            <person name="Andreopoulos W."/>
            <person name="Angelini C."/>
            <person name="Antonin V."/>
            <person name="Barry K.W."/>
            <person name="Bougher N.L."/>
            <person name="Buchanan P."/>
            <person name="Buyck B."/>
            <person name="Bense V."/>
            <person name="Catcheside P."/>
            <person name="Chovatia M."/>
            <person name="Cooper J."/>
            <person name="Damon W."/>
            <person name="Desjardin D."/>
            <person name="Finy P."/>
            <person name="Geml J."/>
            <person name="Haridas S."/>
            <person name="Hughes K."/>
            <person name="Justo A."/>
            <person name="Karasinski D."/>
            <person name="Kautmanova I."/>
            <person name="Kiss B."/>
            <person name="Kocsube S."/>
            <person name="Kotiranta H."/>
            <person name="LaButti K.M."/>
            <person name="Lechner B.E."/>
            <person name="Liimatainen K."/>
            <person name="Lipzen A."/>
            <person name="Lukacs Z."/>
            <person name="Mihaltcheva S."/>
            <person name="Morgado L.N."/>
            <person name="Niskanen T."/>
            <person name="Noordeloos M.E."/>
            <person name="Ohm R.A."/>
            <person name="Ortiz-Santana B."/>
            <person name="Ovrebo C."/>
            <person name="Racz N."/>
            <person name="Riley R."/>
            <person name="Savchenko A."/>
            <person name="Shiryaev A."/>
            <person name="Soop K."/>
            <person name="Spirin V."/>
            <person name="Szebenyi C."/>
            <person name="Tomsovsky M."/>
            <person name="Tulloss R.E."/>
            <person name="Uehling J."/>
            <person name="Grigoriev I.V."/>
            <person name="Vagvolgyi C."/>
            <person name="Papp T."/>
            <person name="Martin F.M."/>
            <person name="Miettinen O."/>
            <person name="Hibbett D.S."/>
            <person name="Nagy L.G."/>
        </authorList>
    </citation>
    <scope>NUCLEOTIDE SEQUENCE [LARGE SCALE GENOMIC DNA]</scope>
    <source>
        <strain evidence="1 2">NL-1719</strain>
    </source>
</reference>
<organism evidence="1 2">
    <name type="scientific">Pluteus cervinus</name>
    <dbReference type="NCBI Taxonomy" id="181527"/>
    <lineage>
        <taxon>Eukaryota</taxon>
        <taxon>Fungi</taxon>
        <taxon>Dikarya</taxon>
        <taxon>Basidiomycota</taxon>
        <taxon>Agaricomycotina</taxon>
        <taxon>Agaricomycetes</taxon>
        <taxon>Agaricomycetidae</taxon>
        <taxon>Agaricales</taxon>
        <taxon>Pluteineae</taxon>
        <taxon>Pluteaceae</taxon>
        <taxon>Pluteus</taxon>
    </lineage>
</organism>
<keyword evidence="2" id="KW-1185">Reference proteome</keyword>
<dbReference type="EMBL" id="ML208260">
    <property type="protein sequence ID" value="TFK76192.1"/>
    <property type="molecule type" value="Genomic_DNA"/>
</dbReference>
<protein>
    <submittedName>
        <fullName evidence="1">Uncharacterized protein</fullName>
    </submittedName>
</protein>
<evidence type="ECO:0000313" key="1">
    <source>
        <dbReference type="EMBL" id="TFK76192.1"/>
    </source>
</evidence>
<evidence type="ECO:0000313" key="2">
    <source>
        <dbReference type="Proteomes" id="UP000308600"/>
    </source>
</evidence>
<accession>A0ACD3BGP5</accession>
<sequence>MSLRSSTRLKEKNARSITPKLPPEPLAIEDEEELSVKLESEDERPASKRRRGASKQVQKASGGPPASSSTKRRSGKLGQMTEMPLDILYETFSHLQPLDLLHLSRANKELRYLLLTRTALAVWKAAFINADPRPPACPPALNHTQYANLLYGHHCQYCASQHGNIAVWAVYVRCCAKCLSIHFVPPVYDDELEKQARLLSTRWYVKSGKHDKFVYLKKEVDEVREKYLELRQDKDAFEAWKRTMRQSKDQHTQLGGSLAIWCDRVKQKRLKELDQARVQRVEEILARLEALGWGEELELHPVRTRLINLPALKQSRELTDRIWENIKPGLVEFLEQSKATRLQNDRRYRLGLRVRLLYQVFDQYVRELPPRTVTPGPADLASTVPFRRLILETPLDENLAIGDFADLIDELPNLCLSWEQSKNKFLSSLIPAGKRSRVKGLRSFDLATTFFRCAWCRDPIAYPRVLVHDCLSKVHSSTQINEEDEELFAILEETPWNYGDDSVTFDEEASIAAHAIITAVNKDPRTTTPQEMDDLDPRIECIQCTTPRSKLAMRWRTAILHTLSIHDCVDETNWVLLNASEANIAKGIEAKHMPRWRSDVACAICRTPTTRKDFGLHYCKYRTDKTDPGARVYVPLDVPMNQPPYAVKIPV</sequence>
<proteinExistence type="predicted"/>
<name>A0ACD3BGP5_9AGAR</name>
<dbReference type="Proteomes" id="UP000308600">
    <property type="component" value="Unassembled WGS sequence"/>
</dbReference>